<dbReference type="GO" id="GO:0006753">
    <property type="term" value="P:nucleoside phosphate metabolic process"/>
    <property type="evidence" value="ECO:0007669"/>
    <property type="project" value="TreeGrafter"/>
</dbReference>
<dbReference type="GO" id="GO:0047631">
    <property type="term" value="F:ADP-ribose diphosphatase activity"/>
    <property type="evidence" value="ECO:0007669"/>
    <property type="project" value="TreeGrafter"/>
</dbReference>
<sequence>MSTYSPLMAKNLSVEPMVRVAIPPSSRQSVSPCPKAPWLILLKEAQNTDEAKWITLKKITYEDPAGKQRIWESAERQTRPQDAEVDAVGVVAILNDPKSPKGPSLLLQKQFRPAVDKVTIEVPSGLIDAGESPTDAAIRELKEETGYISTIPADAKAAEGILMFNDPGFCNTNTKMIFVEVDMRDPRNQEENLKPELEESEYIECFTLPLDSLWNELADLEAQGFAIDARVGTLAQGMEIAKKWKDVLKNDPS</sequence>
<gene>
    <name evidence="3" type="ORF">A1O5_04378</name>
</gene>
<evidence type="ECO:0000313" key="4">
    <source>
        <dbReference type="Proteomes" id="UP000019471"/>
    </source>
</evidence>
<dbReference type="PROSITE" id="PS51462">
    <property type="entry name" value="NUDIX"/>
    <property type="match status" value="1"/>
</dbReference>
<dbReference type="STRING" id="1182543.W9WUN1"/>
<comment type="caution">
    <text evidence="3">The sequence shown here is derived from an EMBL/GenBank/DDBJ whole genome shotgun (WGS) entry which is preliminary data.</text>
</comment>
<dbReference type="PANTHER" id="PTHR11839">
    <property type="entry name" value="UDP/ADP-SUGAR PYROPHOSPHATASE"/>
    <property type="match status" value="1"/>
</dbReference>
<dbReference type="Pfam" id="PF00293">
    <property type="entry name" value="NUDIX"/>
    <property type="match status" value="1"/>
</dbReference>
<dbReference type="EMBL" id="AMGX01000006">
    <property type="protein sequence ID" value="EXJ71877.1"/>
    <property type="molecule type" value="Genomic_DNA"/>
</dbReference>
<dbReference type="GO" id="GO:0005634">
    <property type="term" value="C:nucleus"/>
    <property type="evidence" value="ECO:0007669"/>
    <property type="project" value="TreeGrafter"/>
</dbReference>
<protein>
    <submittedName>
        <fullName evidence="3">ADP-ribose pyrophosphatase</fullName>
    </submittedName>
</protein>
<name>W9WUN1_9EURO</name>
<dbReference type="InterPro" id="IPR020084">
    <property type="entry name" value="NUDIX_hydrolase_CS"/>
</dbReference>
<dbReference type="PROSITE" id="PS00893">
    <property type="entry name" value="NUDIX_BOX"/>
    <property type="match status" value="1"/>
</dbReference>
<dbReference type="CDD" id="cd18888">
    <property type="entry name" value="NUDIX_ADPRase_Nudt5"/>
    <property type="match status" value="1"/>
</dbReference>
<dbReference type="eggNOG" id="KOG3041">
    <property type="taxonomic scope" value="Eukaryota"/>
</dbReference>
<dbReference type="AlphaFoldDB" id="W9WUN1"/>
<dbReference type="Proteomes" id="UP000019471">
    <property type="component" value="Unassembled WGS sequence"/>
</dbReference>
<dbReference type="FunFam" id="3.90.79.10:FF:000016">
    <property type="entry name" value="ADP-sugar pyrophosphatase isoform X1"/>
    <property type="match status" value="1"/>
</dbReference>
<keyword evidence="4" id="KW-1185">Reference proteome</keyword>
<dbReference type="InterPro" id="IPR015797">
    <property type="entry name" value="NUDIX_hydrolase-like_dom_sf"/>
</dbReference>
<proteinExistence type="predicted"/>
<feature type="domain" description="Nudix hydrolase" evidence="2">
    <location>
        <begin position="83"/>
        <end position="231"/>
    </location>
</feature>
<evidence type="ECO:0000259" key="2">
    <source>
        <dbReference type="PROSITE" id="PS51462"/>
    </source>
</evidence>
<reference evidence="3 4" key="1">
    <citation type="submission" date="2013-03" db="EMBL/GenBank/DDBJ databases">
        <title>The Genome Sequence of Cladophialophora psammophila CBS 110553.</title>
        <authorList>
            <consortium name="The Broad Institute Genomics Platform"/>
            <person name="Cuomo C."/>
            <person name="de Hoog S."/>
            <person name="Gorbushina A."/>
            <person name="Walker B."/>
            <person name="Young S.K."/>
            <person name="Zeng Q."/>
            <person name="Gargeya S."/>
            <person name="Fitzgerald M."/>
            <person name="Haas B."/>
            <person name="Abouelleil A."/>
            <person name="Allen A.W."/>
            <person name="Alvarado L."/>
            <person name="Arachchi H.M."/>
            <person name="Berlin A.M."/>
            <person name="Chapman S.B."/>
            <person name="Gainer-Dewar J."/>
            <person name="Goldberg J."/>
            <person name="Griggs A."/>
            <person name="Gujja S."/>
            <person name="Hansen M."/>
            <person name="Howarth C."/>
            <person name="Imamovic A."/>
            <person name="Ireland A."/>
            <person name="Larimer J."/>
            <person name="McCowan C."/>
            <person name="Murphy C."/>
            <person name="Pearson M."/>
            <person name="Poon T.W."/>
            <person name="Priest M."/>
            <person name="Roberts A."/>
            <person name="Saif S."/>
            <person name="Shea T."/>
            <person name="Sisk P."/>
            <person name="Sykes S."/>
            <person name="Wortman J."/>
            <person name="Nusbaum C."/>
            <person name="Birren B."/>
        </authorList>
    </citation>
    <scope>NUCLEOTIDE SEQUENCE [LARGE SCALE GENOMIC DNA]</scope>
    <source>
        <strain evidence="3 4">CBS 110553</strain>
    </source>
</reference>
<keyword evidence="1" id="KW-0378">Hydrolase</keyword>
<dbReference type="RefSeq" id="XP_007743175.1">
    <property type="nucleotide sequence ID" value="XM_007744985.1"/>
</dbReference>
<dbReference type="SUPFAM" id="SSF55811">
    <property type="entry name" value="Nudix"/>
    <property type="match status" value="1"/>
</dbReference>
<dbReference type="PANTHER" id="PTHR11839:SF1">
    <property type="entry name" value="ADP-SUGAR PYROPHOSPHATASE"/>
    <property type="match status" value="1"/>
</dbReference>
<dbReference type="GO" id="GO:0019693">
    <property type="term" value="P:ribose phosphate metabolic process"/>
    <property type="evidence" value="ECO:0007669"/>
    <property type="project" value="TreeGrafter"/>
</dbReference>
<evidence type="ECO:0000313" key="3">
    <source>
        <dbReference type="EMBL" id="EXJ71877.1"/>
    </source>
</evidence>
<evidence type="ECO:0000256" key="1">
    <source>
        <dbReference type="ARBA" id="ARBA00022801"/>
    </source>
</evidence>
<dbReference type="OrthoDB" id="10249920at2759"/>
<dbReference type="InterPro" id="IPR000086">
    <property type="entry name" value="NUDIX_hydrolase_dom"/>
</dbReference>
<dbReference type="GO" id="GO:0005829">
    <property type="term" value="C:cytosol"/>
    <property type="evidence" value="ECO:0007669"/>
    <property type="project" value="TreeGrafter"/>
</dbReference>
<organism evidence="3 4">
    <name type="scientific">Cladophialophora psammophila CBS 110553</name>
    <dbReference type="NCBI Taxonomy" id="1182543"/>
    <lineage>
        <taxon>Eukaryota</taxon>
        <taxon>Fungi</taxon>
        <taxon>Dikarya</taxon>
        <taxon>Ascomycota</taxon>
        <taxon>Pezizomycotina</taxon>
        <taxon>Eurotiomycetes</taxon>
        <taxon>Chaetothyriomycetidae</taxon>
        <taxon>Chaetothyriales</taxon>
        <taxon>Herpotrichiellaceae</taxon>
        <taxon>Cladophialophora</taxon>
    </lineage>
</organism>
<dbReference type="HOGENOM" id="CLU_062658_0_1_1"/>
<accession>W9WUN1</accession>
<dbReference type="GeneID" id="19189102"/>
<dbReference type="Gene3D" id="3.90.79.10">
    <property type="entry name" value="Nucleoside Triphosphate Pyrophosphohydrolase"/>
    <property type="match status" value="1"/>
</dbReference>